<dbReference type="GO" id="GO:0005886">
    <property type="term" value="C:plasma membrane"/>
    <property type="evidence" value="ECO:0007669"/>
    <property type="project" value="TreeGrafter"/>
</dbReference>
<feature type="compositionally biased region" description="Basic and acidic residues" evidence="1">
    <location>
        <begin position="25"/>
        <end position="34"/>
    </location>
</feature>
<dbReference type="Proteomes" id="UP000306102">
    <property type="component" value="Unassembled WGS sequence"/>
</dbReference>
<dbReference type="PANTHER" id="PTHR31149">
    <property type="entry name" value="EXPRESSED PROTEIN"/>
    <property type="match status" value="1"/>
</dbReference>
<gene>
    <name evidence="2" type="ORF">TEA_015969</name>
</gene>
<evidence type="ECO:0000256" key="1">
    <source>
        <dbReference type="SAM" id="MobiDB-lite"/>
    </source>
</evidence>
<feature type="region of interest" description="Disordered" evidence="1">
    <location>
        <begin position="1"/>
        <end position="85"/>
    </location>
</feature>
<feature type="compositionally biased region" description="Polar residues" evidence="1">
    <location>
        <begin position="35"/>
        <end position="47"/>
    </location>
</feature>
<dbReference type="AlphaFoldDB" id="A0A4S4EJP1"/>
<sequence>MNRLIRHTASQDVRAQLSVSQGDSHPTRYGEETATKQVTFSDTISSTEMDELDAEGQQNERDPSNWGSKNSPFSTSLDDPTSSYSPYLAPVLEGPSSSFSEAGDDDPLPAIEGLQISGDACPGHDLQASGFSINGTTSCNFEWVRHLEDGSFNYIEVLLRFVVYNCWVRTGVGFAIVIGIDGGILLVCTYGQDNIVVWLHHVVLFAQIVDDICGKFDGLVHGAMCLLFDVPGYKKFKVVSDDDI</sequence>
<dbReference type="EMBL" id="SDRB02003851">
    <property type="protein sequence ID" value="THG16781.1"/>
    <property type="molecule type" value="Genomic_DNA"/>
</dbReference>
<organism evidence="2 3">
    <name type="scientific">Camellia sinensis var. sinensis</name>
    <name type="common">China tea</name>
    <dbReference type="NCBI Taxonomy" id="542762"/>
    <lineage>
        <taxon>Eukaryota</taxon>
        <taxon>Viridiplantae</taxon>
        <taxon>Streptophyta</taxon>
        <taxon>Embryophyta</taxon>
        <taxon>Tracheophyta</taxon>
        <taxon>Spermatophyta</taxon>
        <taxon>Magnoliopsida</taxon>
        <taxon>eudicotyledons</taxon>
        <taxon>Gunneridae</taxon>
        <taxon>Pentapetalae</taxon>
        <taxon>asterids</taxon>
        <taxon>Ericales</taxon>
        <taxon>Theaceae</taxon>
        <taxon>Camellia</taxon>
    </lineage>
</organism>
<proteinExistence type="predicted"/>
<evidence type="ECO:0000313" key="2">
    <source>
        <dbReference type="EMBL" id="THG16781.1"/>
    </source>
</evidence>
<dbReference type="PANTHER" id="PTHR31149:SF10">
    <property type="entry name" value="OS05G0100900 PROTEIN"/>
    <property type="match status" value="1"/>
</dbReference>
<reference evidence="2 3" key="1">
    <citation type="journal article" date="2018" name="Proc. Natl. Acad. Sci. U.S.A.">
        <title>Draft genome sequence of Camellia sinensis var. sinensis provides insights into the evolution of the tea genome and tea quality.</title>
        <authorList>
            <person name="Wei C."/>
            <person name="Yang H."/>
            <person name="Wang S."/>
            <person name="Zhao J."/>
            <person name="Liu C."/>
            <person name="Gao L."/>
            <person name="Xia E."/>
            <person name="Lu Y."/>
            <person name="Tai Y."/>
            <person name="She G."/>
            <person name="Sun J."/>
            <person name="Cao H."/>
            <person name="Tong W."/>
            <person name="Gao Q."/>
            <person name="Li Y."/>
            <person name="Deng W."/>
            <person name="Jiang X."/>
            <person name="Wang W."/>
            <person name="Chen Q."/>
            <person name="Zhang S."/>
            <person name="Li H."/>
            <person name="Wu J."/>
            <person name="Wang P."/>
            <person name="Li P."/>
            <person name="Shi C."/>
            <person name="Zheng F."/>
            <person name="Jian J."/>
            <person name="Huang B."/>
            <person name="Shan D."/>
            <person name="Shi M."/>
            <person name="Fang C."/>
            <person name="Yue Y."/>
            <person name="Li F."/>
            <person name="Li D."/>
            <person name="Wei S."/>
            <person name="Han B."/>
            <person name="Jiang C."/>
            <person name="Yin Y."/>
            <person name="Xia T."/>
            <person name="Zhang Z."/>
            <person name="Bennetzen J.L."/>
            <person name="Zhao S."/>
            <person name="Wan X."/>
        </authorList>
    </citation>
    <scope>NUCLEOTIDE SEQUENCE [LARGE SCALE GENOMIC DNA]</scope>
    <source>
        <strain evidence="3">cv. Shuchazao</strain>
        <tissue evidence="2">Leaf</tissue>
    </source>
</reference>
<protein>
    <submittedName>
        <fullName evidence="2">Uncharacterized protein</fullName>
    </submittedName>
</protein>
<accession>A0A4S4EJP1</accession>
<keyword evidence="3" id="KW-1185">Reference proteome</keyword>
<name>A0A4S4EJP1_CAMSN</name>
<feature type="compositionally biased region" description="Polar residues" evidence="1">
    <location>
        <begin position="8"/>
        <end position="24"/>
    </location>
</feature>
<evidence type="ECO:0000313" key="3">
    <source>
        <dbReference type="Proteomes" id="UP000306102"/>
    </source>
</evidence>
<feature type="compositionally biased region" description="Polar residues" evidence="1">
    <location>
        <begin position="65"/>
        <end position="85"/>
    </location>
</feature>
<comment type="caution">
    <text evidence="2">The sequence shown here is derived from an EMBL/GenBank/DDBJ whole genome shotgun (WGS) entry which is preliminary data.</text>
</comment>